<keyword evidence="4" id="KW-1185">Reference proteome</keyword>
<gene>
    <name evidence="3" type="ORF">FO013_09175</name>
</gene>
<comment type="caution">
    <text evidence="3">The sequence shown here is derived from an EMBL/GenBank/DDBJ whole genome shotgun (WGS) entry which is preliminary data.</text>
</comment>
<dbReference type="NCBIfam" id="TIGR04088">
    <property type="entry name" value="cognate_SipW"/>
    <property type="match status" value="1"/>
</dbReference>
<dbReference type="OrthoDB" id="4793388at2"/>
<evidence type="ECO:0008006" key="5">
    <source>
        <dbReference type="Google" id="ProtNLM"/>
    </source>
</evidence>
<dbReference type="AlphaFoldDB" id="A0A556CI37"/>
<dbReference type="Proteomes" id="UP000316406">
    <property type="component" value="Unassembled WGS sequence"/>
</dbReference>
<feature type="transmembrane region" description="Helical" evidence="2">
    <location>
        <begin position="52"/>
        <end position="71"/>
    </location>
</feature>
<evidence type="ECO:0000313" key="4">
    <source>
        <dbReference type="Proteomes" id="UP000316406"/>
    </source>
</evidence>
<feature type="region of interest" description="Disordered" evidence="1">
    <location>
        <begin position="10"/>
        <end position="44"/>
    </location>
</feature>
<dbReference type="EMBL" id="VLTK01000004">
    <property type="protein sequence ID" value="TSI16976.1"/>
    <property type="molecule type" value="Genomic_DNA"/>
</dbReference>
<name>A0A556CI37_BREAU</name>
<evidence type="ECO:0000256" key="1">
    <source>
        <dbReference type="SAM" id="MobiDB-lite"/>
    </source>
</evidence>
<proteinExistence type="predicted"/>
<accession>A0A556CI37</accession>
<reference evidence="3 4" key="1">
    <citation type="submission" date="2019-07" db="EMBL/GenBank/DDBJ databases">
        <title>Draft genome sequence of Brevibacterium aurantiacum XU54 isolated from Xinjiang China.</title>
        <authorList>
            <person name="Xu X."/>
        </authorList>
    </citation>
    <scope>NUCLEOTIDE SEQUENCE [LARGE SCALE GENOMIC DNA]</scope>
    <source>
        <strain evidence="3 4">XU54</strain>
    </source>
</reference>
<keyword evidence="2" id="KW-0812">Transmembrane</keyword>
<dbReference type="InterPro" id="IPR023833">
    <property type="entry name" value="Signal_pept_SipW-depend-type"/>
</dbReference>
<keyword evidence="2" id="KW-0472">Membrane</keyword>
<protein>
    <recommendedName>
        <fullName evidence="5">SipW-cognate class signal peptide</fullName>
    </recommendedName>
</protein>
<sequence length="249" mass="25796">MVRSVSVRFTLGPLRDPNPSERVSSGPRSDSRRQNRAHAPNGRALRNRRIKAVLAGGLVFGIGATATLAAWTDTETASGSFEAGRFKIDLSVDKTWSSSREMTFKATGMYPGSTVYAPAYVRTTADTTMKGQIQVAGNGVAGSSSTIAGNLEYRAVTKSFPSAAEAFASACDASAFAGSPSYVFGGGASKQPLRTSATSTSKQTVNSVAGSVQAYCFEVVLPISTPSAAQGTSAAHTWTFDAESVPAGS</sequence>
<organism evidence="3 4">
    <name type="scientific">Brevibacterium aurantiacum</name>
    <dbReference type="NCBI Taxonomy" id="273384"/>
    <lineage>
        <taxon>Bacteria</taxon>
        <taxon>Bacillati</taxon>
        <taxon>Actinomycetota</taxon>
        <taxon>Actinomycetes</taxon>
        <taxon>Micrococcales</taxon>
        <taxon>Brevibacteriaceae</taxon>
        <taxon>Brevibacterium</taxon>
    </lineage>
</organism>
<keyword evidence="2" id="KW-1133">Transmembrane helix</keyword>
<evidence type="ECO:0000313" key="3">
    <source>
        <dbReference type="EMBL" id="TSI16976.1"/>
    </source>
</evidence>
<evidence type="ECO:0000256" key="2">
    <source>
        <dbReference type="SAM" id="Phobius"/>
    </source>
</evidence>